<feature type="compositionally biased region" description="Low complexity" evidence="1">
    <location>
        <begin position="89"/>
        <end position="99"/>
    </location>
</feature>
<name>A0A7R9E853_9NEOP</name>
<reference evidence="2" key="1">
    <citation type="submission" date="2020-11" db="EMBL/GenBank/DDBJ databases">
        <authorList>
            <person name="Tran Van P."/>
        </authorList>
    </citation>
    <scope>NUCLEOTIDE SEQUENCE</scope>
</reference>
<evidence type="ECO:0000256" key="1">
    <source>
        <dbReference type="SAM" id="MobiDB-lite"/>
    </source>
</evidence>
<dbReference type="EMBL" id="OB794010">
    <property type="protein sequence ID" value="CAD7429219.1"/>
    <property type="molecule type" value="Genomic_DNA"/>
</dbReference>
<dbReference type="AlphaFoldDB" id="A0A7R9E853"/>
<feature type="region of interest" description="Disordered" evidence="1">
    <location>
        <begin position="177"/>
        <end position="219"/>
    </location>
</feature>
<evidence type="ECO:0000313" key="2">
    <source>
        <dbReference type="EMBL" id="CAD7429219.1"/>
    </source>
</evidence>
<feature type="compositionally biased region" description="Polar residues" evidence="1">
    <location>
        <begin position="206"/>
        <end position="215"/>
    </location>
</feature>
<feature type="region of interest" description="Disordered" evidence="1">
    <location>
        <begin position="707"/>
        <end position="729"/>
    </location>
</feature>
<proteinExistence type="predicted"/>
<gene>
    <name evidence="2" type="ORF">TMSB3V08_LOCUS5999</name>
</gene>
<accession>A0A7R9E853</accession>
<feature type="compositionally biased region" description="Basic and acidic residues" evidence="1">
    <location>
        <begin position="50"/>
        <end position="75"/>
    </location>
</feature>
<organism evidence="2">
    <name type="scientific">Timema monikensis</name>
    <dbReference type="NCBI Taxonomy" id="170555"/>
    <lineage>
        <taxon>Eukaryota</taxon>
        <taxon>Metazoa</taxon>
        <taxon>Ecdysozoa</taxon>
        <taxon>Arthropoda</taxon>
        <taxon>Hexapoda</taxon>
        <taxon>Insecta</taxon>
        <taxon>Pterygota</taxon>
        <taxon>Neoptera</taxon>
        <taxon>Polyneoptera</taxon>
        <taxon>Phasmatodea</taxon>
        <taxon>Timematodea</taxon>
        <taxon>Timematoidea</taxon>
        <taxon>Timematidae</taxon>
        <taxon>Timema</taxon>
    </lineage>
</organism>
<feature type="region of interest" description="Disordered" evidence="1">
    <location>
        <begin position="1"/>
        <end position="111"/>
    </location>
</feature>
<protein>
    <submittedName>
        <fullName evidence="2">Uncharacterized protein</fullName>
    </submittedName>
</protein>
<sequence>MPPGGFGVTTSTVNIAEPCNSKGEVSSKRQKHEQPSSSSKSSSNHKKRHTSTDENRGRKTKEKYHLTCEDHDKLSRPGAPGQSSGGSGSRTSTSLSEGESSSEVEETARGRLQRAAATLLETDNNSFFSANSFTKVTPTAANSGTSEWLQNGLSLAHMPDVLPPVHSSEDWQAAFGFANSSHGDTSPPRHDPLPELAQSGPPSADDSGQTQQVFNGTGAPLDGVAVPHKFVLARGPAEDYHIQQEHLNHNGVSFRTEVSGGVAANSTNQTRQRMFPAHTSPSFVQDSAVFLLARHPPPQQQYLANGHQHLIHNGLLPSSKFLADFHMRQAHNSQVLHNHPLTPSDGDGYSGGGGLLANGTGVHSKFTREFGAMLENGGGVTGSNHSGAGSKMNGDVSVIGENGVDENYTGFPGNDNCRHNGYLDYGAEPAEDDQITDDLGFDPFHETQKALAEMMEKESIMMQSGQQLQHHNHILPQQYRQHMPTQLSFPPGGSGSKLLSAYTSQQQNHRLSQNMSVSACTKLLDGLGLGQVPSPAPRARLPPPGFPTAPNHMNAFGLGIPRAPSSTGSKILPFMGLGSNPSTNTPNGNPPSPTALYAVAPSYGGLLGSKQPGDAWPDSLRSMLPGVNTGGPTPPPSSQGVMFATHTHTHTQKGWNGVSPCTDWTVLDPAIVSSSRSHNFPPSNTPLHWQDTSTAPLFYAGGAEWGSGSNPAPPPGFSLRQNSAASSVPPPEIEMHLATSLMVPDSGTLYVHQGLGSQAKTHPDSITHHMRRPSLNVICAIQ</sequence>